<dbReference type="CDD" id="cd11399">
    <property type="entry name" value="bHLHzip_scHMS1_like"/>
    <property type="match status" value="1"/>
</dbReference>
<dbReference type="Pfam" id="PF00010">
    <property type="entry name" value="HLH"/>
    <property type="match status" value="1"/>
</dbReference>
<feature type="compositionally biased region" description="Polar residues" evidence="1">
    <location>
        <begin position="302"/>
        <end position="311"/>
    </location>
</feature>
<evidence type="ECO:0000256" key="1">
    <source>
        <dbReference type="SAM" id="MobiDB-lite"/>
    </source>
</evidence>
<evidence type="ECO:0000313" key="4">
    <source>
        <dbReference type="EMBL" id="SZF00365.1"/>
    </source>
</evidence>
<dbReference type="PANTHER" id="PTHR47336">
    <property type="entry name" value="TRANSCRIPTION FACTOR HMS1-RELATED"/>
    <property type="match status" value="1"/>
</dbReference>
<feature type="compositionally biased region" description="Acidic residues" evidence="1">
    <location>
        <begin position="143"/>
        <end position="152"/>
    </location>
</feature>
<dbReference type="AlphaFoldDB" id="A0A383ULB6"/>
<protein>
    <recommendedName>
        <fullName evidence="3">BHLH domain-containing protein</fullName>
    </recommendedName>
</protein>
<dbReference type="GO" id="GO:0046983">
    <property type="term" value="F:protein dimerization activity"/>
    <property type="evidence" value="ECO:0007669"/>
    <property type="project" value="InterPro"/>
</dbReference>
<feature type="domain" description="BHLH" evidence="3">
    <location>
        <begin position="156"/>
        <end position="230"/>
    </location>
</feature>
<evidence type="ECO:0000313" key="5">
    <source>
        <dbReference type="Proteomes" id="UP000275772"/>
    </source>
</evidence>
<sequence>MASNRKSLDASKYSGISAAAFEYNNCVNKSSHEFHLPNQVPLEDYPLFPSDWDEISTYETNLYPTSLHWDSPKPKIEYQPPPNFSTMNPLTTAQQEKLRSVAMPHSFQYRGHHSPHSTESSKSHSISSPETNDSSRKRKTLAEAEDEEDEDSNPLVKKTAHNMIEKRYRTNLNDKIAALRDSVPSLRIISKSARGEDTLDDREELQGLTPAHKLNKATVLSKATEYICHLEKRNKRLQQENNEQKARLDAFERLFRHGSMDFHPPQTVDNPFQFTPEYNMPGTPPVTVQQAMIQAPDETRRSQSQNHQNPYQQPQEIYAQNQQSMISAGWGSHPYMGKLMVGTLAGFMIMEGFNEVDQDVESPASRGLFAIPTSMLGSLRTAFHSLLEINLFGYHVPALETFWYLKIIMILSGMLYALLPLFIYSTPKSHRSKVKSAFLAAAPSLASPIQVRRQAWLTAIQTVWVPRHNFFLEAAALCLKMAKLSTRNIVGSHGYTYLTGITEQREAARIKAWTIALDAQLAGGDVEVNKSRLTLTLLASETLPDTPARLMLKALHIRVLLWEVGNAGFHGYYLFQEFAAKLARWKWNKAKQLHQLSTYLKEEQQDSLPDYLVALLQQNCDDVLVDSIGQRAYNLAWNFPTTNNTCNEADCMDAVVDDLAIRSPLDAVASWFSCLVLQRALSKSLEDNGGEISNERLIIDDLNLAIRTAPTGSGSHIRALIARAVLVRDKRGASIAEAMQFLGPLDKQVWKKTSAPNFINTSTSMASFPEVKLSLRCAMAIAHIEHCPAPSIPERALHVINTISPRNLTLLGFTATFKLMENINGHSLVAASCTNSLERLAGGLRIWVGGKEGEKSGLPMTTKVEIVKRCLAITKRIIGMQDAGYASMSEDDEDENP</sequence>
<organism evidence="4 5">
    <name type="scientific">Blumeria hordei</name>
    <name type="common">Barley powdery mildew</name>
    <name type="synonym">Blumeria graminis f. sp. hordei</name>
    <dbReference type="NCBI Taxonomy" id="2867405"/>
    <lineage>
        <taxon>Eukaryota</taxon>
        <taxon>Fungi</taxon>
        <taxon>Dikarya</taxon>
        <taxon>Ascomycota</taxon>
        <taxon>Pezizomycotina</taxon>
        <taxon>Leotiomycetes</taxon>
        <taxon>Erysiphales</taxon>
        <taxon>Erysiphaceae</taxon>
        <taxon>Blumeria</taxon>
    </lineage>
</organism>
<feature type="region of interest" description="Disordered" evidence="1">
    <location>
        <begin position="108"/>
        <end position="162"/>
    </location>
</feature>
<dbReference type="InterPro" id="IPR011598">
    <property type="entry name" value="bHLH_dom"/>
</dbReference>
<proteinExistence type="predicted"/>
<accession>A0A383ULB6</accession>
<keyword evidence="2" id="KW-0472">Membrane</keyword>
<feature type="region of interest" description="Disordered" evidence="1">
    <location>
        <begin position="292"/>
        <end position="311"/>
    </location>
</feature>
<dbReference type="PANTHER" id="PTHR47336:SF2">
    <property type="entry name" value="TRANSCRIPTION FACTOR HMS1-RELATED"/>
    <property type="match status" value="1"/>
</dbReference>
<keyword evidence="2" id="KW-0812">Transmembrane</keyword>
<dbReference type="GO" id="GO:0032933">
    <property type="term" value="P:SREBP signaling pathway"/>
    <property type="evidence" value="ECO:0007669"/>
    <property type="project" value="InterPro"/>
</dbReference>
<dbReference type="VEuPathDB" id="FungiDB:BLGHR1_11101"/>
<dbReference type="SUPFAM" id="SSF47459">
    <property type="entry name" value="HLH, helix-loop-helix DNA-binding domain"/>
    <property type="match status" value="1"/>
</dbReference>
<evidence type="ECO:0000259" key="3">
    <source>
        <dbReference type="PROSITE" id="PS50888"/>
    </source>
</evidence>
<dbReference type="InterPro" id="IPR052099">
    <property type="entry name" value="Regulatory_TF_Diverse"/>
</dbReference>
<dbReference type="Pfam" id="PF09427">
    <property type="entry name" value="DUF2014"/>
    <property type="match status" value="1"/>
</dbReference>
<gene>
    <name evidence="4" type="ORF">BLGHR1_11101</name>
</gene>
<feature type="transmembrane region" description="Helical" evidence="2">
    <location>
        <begin position="402"/>
        <end position="424"/>
    </location>
</feature>
<feature type="compositionally biased region" description="Low complexity" evidence="1">
    <location>
        <begin position="117"/>
        <end position="128"/>
    </location>
</feature>
<dbReference type="InterPro" id="IPR019006">
    <property type="entry name" value="Sre1_C"/>
</dbReference>
<dbReference type="GO" id="GO:0045944">
    <property type="term" value="P:positive regulation of transcription by RNA polymerase II"/>
    <property type="evidence" value="ECO:0007669"/>
    <property type="project" value="InterPro"/>
</dbReference>
<reference evidence="4 5" key="1">
    <citation type="submission" date="2017-11" db="EMBL/GenBank/DDBJ databases">
        <authorList>
            <person name="Kracher B."/>
        </authorList>
    </citation>
    <scope>NUCLEOTIDE SEQUENCE [LARGE SCALE GENOMIC DNA]</scope>
    <source>
        <strain evidence="4 5">RACE1</strain>
    </source>
</reference>
<keyword evidence="2" id="KW-1133">Transmembrane helix</keyword>
<dbReference type="EMBL" id="UNSH01000009">
    <property type="protein sequence ID" value="SZF00365.1"/>
    <property type="molecule type" value="Genomic_DNA"/>
</dbReference>
<name>A0A383ULB6_BLUHO</name>
<dbReference type="InterPro" id="IPR036638">
    <property type="entry name" value="HLH_DNA-bd_sf"/>
</dbReference>
<dbReference type="Gene3D" id="4.10.280.10">
    <property type="entry name" value="Helix-loop-helix DNA-binding domain"/>
    <property type="match status" value="1"/>
</dbReference>
<dbReference type="SMART" id="SM00353">
    <property type="entry name" value="HLH"/>
    <property type="match status" value="1"/>
</dbReference>
<dbReference type="PROSITE" id="PS50888">
    <property type="entry name" value="BHLH"/>
    <property type="match status" value="1"/>
</dbReference>
<evidence type="ECO:0000256" key="2">
    <source>
        <dbReference type="SAM" id="Phobius"/>
    </source>
</evidence>
<dbReference type="Proteomes" id="UP000275772">
    <property type="component" value="Unassembled WGS sequence"/>
</dbReference>